<dbReference type="AlphaFoldDB" id="A0A6G1BKM5"/>
<accession>A0A6G1BKM5</accession>
<organism evidence="2 3">
    <name type="scientific">Oryza meyeriana var. granulata</name>
    <dbReference type="NCBI Taxonomy" id="110450"/>
    <lineage>
        <taxon>Eukaryota</taxon>
        <taxon>Viridiplantae</taxon>
        <taxon>Streptophyta</taxon>
        <taxon>Embryophyta</taxon>
        <taxon>Tracheophyta</taxon>
        <taxon>Spermatophyta</taxon>
        <taxon>Magnoliopsida</taxon>
        <taxon>Liliopsida</taxon>
        <taxon>Poales</taxon>
        <taxon>Poaceae</taxon>
        <taxon>BOP clade</taxon>
        <taxon>Oryzoideae</taxon>
        <taxon>Oryzeae</taxon>
        <taxon>Oryzinae</taxon>
        <taxon>Oryza</taxon>
        <taxon>Oryza meyeriana</taxon>
    </lineage>
</organism>
<comment type="caution">
    <text evidence="2">The sequence shown here is derived from an EMBL/GenBank/DDBJ whole genome shotgun (WGS) entry which is preliminary data.</text>
</comment>
<evidence type="ECO:0000313" key="2">
    <source>
        <dbReference type="EMBL" id="KAF0888895.1"/>
    </source>
</evidence>
<sequence>MRRPVSWGKNTGRREHTTTATTNKREDRQGGVVLTSGRRRPRAAHRVGLQSQGNDGGDCPAAVTWKQSKAATQCTGEEQVEAAVRMVTMTRVDVVALADGDKR</sequence>
<dbReference type="Proteomes" id="UP000479710">
    <property type="component" value="Unassembled WGS sequence"/>
</dbReference>
<evidence type="ECO:0000256" key="1">
    <source>
        <dbReference type="SAM" id="MobiDB-lite"/>
    </source>
</evidence>
<protein>
    <submittedName>
        <fullName evidence="2">Uncharacterized protein</fullName>
    </submittedName>
</protein>
<feature type="region of interest" description="Disordered" evidence="1">
    <location>
        <begin position="1"/>
        <end position="57"/>
    </location>
</feature>
<keyword evidence="3" id="KW-1185">Reference proteome</keyword>
<dbReference type="EMBL" id="SPHZ02000012">
    <property type="protein sequence ID" value="KAF0888895.1"/>
    <property type="molecule type" value="Genomic_DNA"/>
</dbReference>
<feature type="compositionally biased region" description="Basic and acidic residues" evidence="1">
    <location>
        <begin position="12"/>
        <end position="29"/>
    </location>
</feature>
<proteinExistence type="predicted"/>
<name>A0A6G1BKM5_9ORYZ</name>
<evidence type="ECO:0000313" key="3">
    <source>
        <dbReference type="Proteomes" id="UP000479710"/>
    </source>
</evidence>
<gene>
    <name evidence="2" type="ORF">E2562_019402</name>
</gene>
<reference evidence="2 3" key="1">
    <citation type="submission" date="2019-11" db="EMBL/GenBank/DDBJ databases">
        <title>Whole genome sequence of Oryza granulata.</title>
        <authorList>
            <person name="Li W."/>
        </authorList>
    </citation>
    <scope>NUCLEOTIDE SEQUENCE [LARGE SCALE GENOMIC DNA]</scope>
    <source>
        <strain evidence="3">cv. Menghai</strain>
        <tissue evidence="2">Leaf</tissue>
    </source>
</reference>